<evidence type="ECO:0000313" key="4">
    <source>
        <dbReference type="Proteomes" id="UP001633002"/>
    </source>
</evidence>
<evidence type="ECO:0000256" key="1">
    <source>
        <dbReference type="SAM" id="Coils"/>
    </source>
</evidence>
<protein>
    <submittedName>
        <fullName evidence="3">Uncharacterized protein</fullName>
    </submittedName>
</protein>
<feature type="compositionally biased region" description="Acidic residues" evidence="2">
    <location>
        <begin position="169"/>
        <end position="190"/>
    </location>
</feature>
<accession>A0ABD3GLG4</accession>
<evidence type="ECO:0000256" key="2">
    <source>
        <dbReference type="SAM" id="MobiDB-lite"/>
    </source>
</evidence>
<proteinExistence type="predicted"/>
<dbReference type="EMBL" id="JBJQOH010000007">
    <property type="protein sequence ID" value="KAL3680042.1"/>
    <property type="molecule type" value="Genomic_DNA"/>
</dbReference>
<gene>
    <name evidence="3" type="ORF">R1sor_022998</name>
</gene>
<reference evidence="3 4" key="1">
    <citation type="submission" date="2024-09" db="EMBL/GenBank/DDBJ databases">
        <title>Chromosome-scale assembly of Riccia sorocarpa.</title>
        <authorList>
            <person name="Paukszto L."/>
        </authorList>
    </citation>
    <scope>NUCLEOTIDE SEQUENCE [LARGE SCALE GENOMIC DNA]</scope>
    <source>
        <strain evidence="3">LP-2024</strain>
        <tissue evidence="3">Aerial parts of the thallus</tissue>
    </source>
</reference>
<dbReference type="AlphaFoldDB" id="A0ABD3GLG4"/>
<comment type="caution">
    <text evidence="3">The sequence shown here is derived from an EMBL/GenBank/DDBJ whole genome shotgun (WGS) entry which is preliminary data.</text>
</comment>
<name>A0ABD3GLG4_9MARC</name>
<feature type="compositionally biased region" description="Polar residues" evidence="2">
    <location>
        <begin position="205"/>
        <end position="221"/>
    </location>
</feature>
<feature type="region of interest" description="Disordered" evidence="2">
    <location>
        <begin position="138"/>
        <end position="235"/>
    </location>
</feature>
<keyword evidence="1" id="KW-0175">Coiled coil</keyword>
<sequence>MQNRPTLYDLWWEFKYFADVKDMKHLTYLEFFLEAKAGRFFESKGGLPRPILLSSLERFHEEIEKVAFIERLLLKEKINCGSIFYHHVLNALKTVNDGSPVYIGAFLAHLHMKNNWLTAEERSLYGDEDPYLKITANYSSSEEEKESSDEEQPSTQADKSEEGAQEVGEVAEDSESEDEATEETEVEGEAVEGRKSKFPDITTAPYPTSLNYSPLQVTGQQMRAKKRKSIRFEEPKAKKALKEDLEKKKAEGKEQKAILLTKILEDGSWEEALQELHARPNHVNTVNELIKRSKDYEEHSNKIMKAHQESHRAKESMIMAENKTKKLEKEKANLEVRMKELKGKLEIVEKEKTTALKEAKTKDAKIMSLQVQWIDRQEVEDKQMIVGNLRDEVQTILDAMKAVPMKDKKKTSFTQLAAQMKGDY</sequence>
<evidence type="ECO:0000313" key="3">
    <source>
        <dbReference type="EMBL" id="KAL3680042.1"/>
    </source>
</evidence>
<dbReference type="Proteomes" id="UP001633002">
    <property type="component" value="Unassembled WGS sequence"/>
</dbReference>
<keyword evidence="4" id="KW-1185">Reference proteome</keyword>
<organism evidence="3 4">
    <name type="scientific">Riccia sorocarpa</name>
    <dbReference type="NCBI Taxonomy" id="122646"/>
    <lineage>
        <taxon>Eukaryota</taxon>
        <taxon>Viridiplantae</taxon>
        <taxon>Streptophyta</taxon>
        <taxon>Embryophyta</taxon>
        <taxon>Marchantiophyta</taxon>
        <taxon>Marchantiopsida</taxon>
        <taxon>Marchantiidae</taxon>
        <taxon>Marchantiales</taxon>
        <taxon>Ricciaceae</taxon>
        <taxon>Riccia</taxon>
    </lineage>
</organism>
<feature type="coiled-coil region" evidence="1">
    <location>
        <begin position="310"/>
        <end position="358"/>
    </location>
</feature>
<feature type="compositionally biased region" description="Acidic residues" evidence="2">
    <location>
        <begin position="141"/>
        <end position="152"/>
    </location>
</feature>